<dbReference type="Proteomes" id="UP001341840">
    <property type="component" value="Unassembled WGS sequence"/>
</dbReference>
<gene>
    <name evidence="2" type="ORF">PIB30_007592</name>
</gene>
<organism evidence="2 3">
    <name type="scientific">Stylosanthes scabra</name>
    <dbReference type="NCBI Taxonomy" id="79078"/>
    <lineage>
        <taxon>Eukaryota</taxon>
        <taxon>Viridiplantae</taxon>
        <taxon>Streptophyta</taxon>
        <taxon>Embryophyta</taxon>
        <taxon>Tracheophyta</taxon>
        <taxon>Spermatophyta</taxon>
        <taxon>Magnoliopsida</taxon>
        <taxon>eudicotyledons</taxon>
        <taxon>Gunneridae</taxon>
        <taxon>Pentapetalae</taxon>
        <taxon>rosids</taxon>
        <taxon>fabids</taxon>
        <taxon>Fabales</taxon>
        <taxon>Fabaceae</taxon>
        <taxon>Papilionoideae</taxon>
        <taxon>50 kb inversion clade</taxon>
        <taxon>dalbergioids sensu lato</taxon>
        <taxon>Dalbergieae</taxon>
        <taxon>Pterocarpus clade</taxon>
        <taxon>Stylosanthes</taxon>
    </lineage>
</organism>
<reference evidence="2 3" key="1">
    <citation type="journal article" date="2023" name="Plants (Basel)">
        <title>Bridging the Gap: Combining Genomics and Transcriptomics Approaches to Understand Stylosanthes scabra, an Orphan Legume from the Brazilian Caatinga.</title>
        <authorList>
            <person name="Ferreira-Neto J.R.C."/>
            <person name="da Silva M.D."/>
            <person name="Binneck E."/>
            <person name="de Melo N.F."/>
            <person name="da Silva R.H."/>
            <person name="de Melo A.L.T.M."/>
            <person name="Pandolfi V."/>
            <person name="Bustamante F.O."/>
            <person name="Brasileiro-Vidal A.C."/>
            <person name="Benko-Iseppon A.M."/>
        </authorList>
    </citation>
    <scope>NUCLEOTIDE SEQUENCE [LARGE SCALE GENOMIC DNA]</scope>
    <source>
        <tissue evidence="2">Leaves</tissue>
    </source>
</reference>
<sequence>MTKFILPAHLCDQKKPNDVRNQAQTGRDSTTKSKRKTVCIHNKKEDNTEDFEDDIKESFTRDDEGNEDLEEAKNTLQVCEKGGITFNEDEDVVLAKLRKKKKKNNEKCRVNKKMQIHQGGLKLSKRLLLPSAA</sequence>
<evidence type="ECO:0000313" key="2">
    <source>
        <dbReference type="EMBL" id="MED6155727.1"/>
    </source>
</evidence>
<comment type="caution">
    <text evidence="2">The sequence shown here is derived from an EMBL/GenBank/DDBJ whole genome shotgun (WGS) entry which is preliminary data.</text>
</comment>
<evidence type="ECO:0000313" key="3">
    <source>
        <dbReference type="Proteomes" id="UP001341840"/>
    </source>
</evidence>
<evidence type="ECO:0000256" key="1">
    <source>
        <dbReference type="SAM" id="MobiDB-lite"/>
    </source>
</evidence>
<protein>
    <submittedName>
        <fullName evidence="2">Uncharacterized protein</fullName>
    </submittedName>
</protein>
<keyword evidence="3" id="KW-1185">Reference proteome</keyword>
<feature type="region of interest" description="Disordered" evidence="1">
    <location>
        <begin position="12"/>
        <end position="37"/>
    </location>
</feature>
<feature type="compositionally biased region" description="Polar residues" evidence="1">
    <location>
        <begin position="19"/>
        <end position="28"/>
    </location>
</feature>
<dbReference type="EMBL" id="JASCZI010120845">
    <property type="protein sequence ID" value="MED6155727.1"/>
    <property type="molecule type" value="Genomic_DNA"/>
</dbReference>
<name>A0ABU6U4Y8_9FABA</name>
<proteinExistence type="predicted"/>
<accession>A0ABU6U4Y8</accession>